<evidence type="ECO:0000313" key="5">
    <source>
        <dbReference type="Proteomes" id="UP000250166"/>
    </source>
</evidence>
<evidence type="ECO:0000313" key="4">
    <source>
        <dbReference type="EMBL" id="SQB98404.1"/>
    </source>
</evidence>
<dbReference type="Proteomes" id="UP000250166">
    <property type="component" value="Unassembled WGS sequence"/>
</dbReference>
<proteinExistence type="inferred from homology"/>
<dbReference type="EMBL" id="UAWL01000006">
    <property type="protein sequence ID" value="SQB98404.1"/>
    <property type="molecule type" value="Genomic_DNA"/>
</dbReference>
<feature type="binding site" evidence="3">
    <location>
        <position position="146"/>
    </location>
    <ligand>
        <name>a divalent metal cation</name>
        <dbReference type="ChEBI" id="CHEBI:60240"/>
    </ligand>
</feature>
<reference evidence="4 5" key="1">
    <citation type="submission" date="2018-06" db="EMBL/GenBank/DDBJ databases">
        <authorList>
            <consortium name="Pathogen Informatics"/>
            <person name="Doyle S."/>
        </authorList>
    </citation>
    <scope>NUCLEOTIDE SEQUENCE [LARGE SCALE GENOMIC DNA]</scope>
    <source>
        <strain evidence="4 5">NCTC13102</strain>
    </source>
</reference>
<protein>
    <submittedName>
        <fullName evidence="4">Putative DinB family protein</fullName>
    </submittedName>
</protein>
<feature type="binding site" evidence="3">
    <location>
        <position position="48"/>
    </location>
    <ligand>
        <name>a divalent metal cation</name>
        <dbReference type="ChEBI" id="CHEBI:60240"/>
    </ligand>
</feature>
<dbReference type="Pfam" id="PF05163">
    <property type="entry name" value="DinB"/>
    <property type="match status" value="1"/>
</dbReference>
<evidence type="ECO:0000256" key="2">
    <source>
        <dbReference type="ARBA" id="ARBA00022723"/>
    </source>
</evidence>
<name>A0A2X3BF42_9HELI</name>
<dbReference type="InterPro" id="IPR007837">
    <property type="entry name" value="DinB"/>
</dbReference>
<organism evidence="4 5">
    <name type="scientific">Helicobacter fennelliae</name>
    <dbReference type="NCBI Taxonomy" id="215"/>
    <lineage>
        <taxon>Bacteria</taxon>
        <taxon>Pseudomonadati</taxon>
        <taxon>Campylobacterota</taxon>
        <taxon>Epsilonproteobacteria</taxon>
        <taxon>Campylobacterales</taxon>
        <taxon>Helicobacteraceae</taxon>
        <taxon>Helicobacter</taxon>
    </lineage>
</organism>
<dbReference type="Gene3D" id="1.20.120.450">
    <property type="entry name" value="dinb family like domain"/>
    <property type="match status" value="1"/>
</dbReference>
<evidence type="ECO:0000256" key="1">
    <source>
        <dbReference type="ARBA" id="ARBA00008635"/>
    </source>
</evidence>
<gene>
    <name evidence="4" type="ORF">NCTC13102_00861</name>
</gene>
<sequence>MKEIILMTNKYNKTANAQMIDILQTLDKEILYKDMGLFEKSIIGVVAHYTSADASFFGDYFARFCATPPESNVKHFLKAPFVLNDEYLNNPQKLFEARAYIDKYITEVVENINDYASIKSVAFPWGEMSKPVCQFILSILNHAIHHRGMIAAALDILKIENDFNGRMLAL</sequence>
<dbReference type="GO" id="GO:0046872">
    <property type="term" value="F:metal ion binding"/>
    <property type="evidence" value="ECO:0007669"/>
    <property type="project" value="UniProtKB-KW"/>
</dbReference>
<dbReference type="SUPFAM" id="SSF109854">
    <property type="entry name" value="DinB/YfiT-like putative metalloenzymes"/>
    <property type="match status" value="1"/>
</dbReference>
<dbReference type="RefSeq" id="WP_112058520.1">
    <property type="nucleotide sequence ID" value="NZ_UAWL01000006.1"/>
</dbReference>
<keyword evidence="2 3" id="KW-0479">Metal-binding</keyword>
<comment type="similarity">
    <text evidence="1">Belongs to the DinB family.</text>
</comment>
<feature type="binding site" evidence="3">
    <location>
        <position position="142"/>
    </location>
    <ligand>
        <name>a divalent metal cation</name>
        <dbReference type="ChEBI" id="CHEBI:60240"/>
    </ligand>
</feature>
<evidence type="ECO:0000256" key="3">
    <source>
        <dbReference type="PIRSR" id="PIRSR607837-1"/>
    </source>
</evidence>
<accession>A0A2X3BF42</accession>
<dbReference type="InterPro" id="IPR034660">
    <property type="entry name" value="DinB/YfiT-like"/>
</dbReference>
<dbReference type="AlphaFoldDB" id="A0A2X3BF42"/>